<dbReference type="RefSeq" id="WP_039370854.1">
    <property type="nucleotide sequence ID" value="NZ_PGEZ01000001.1"/>
</dbReference>
<proteinExistence type="predicted"/>
<evidence type="ECO:0008006" key="3">
    <source>
        <dbReference type="Google" id="ProtNLM"/>
    </source>
</evidence>
<organism evidence="1 2">
    <name type="scientific">Mumia flava</name>
    <dbReference type="NCBI Taxonomy" id="1348852"/>
    <lineage>
        <taxon>Bacteria</taxon>
        <taxon>Bacillati</taxon>
        <taxon>Actinomycetota</taxon>
        <taxon>Actinomycetes</taxon>
        <taxon>Propionibacteriales</taxon>
        <taxon>Nocardioidaceae</taxon>
        <taxon>Mumia</taxon>
    </lineage>
</organism>
<reference evidence="1 2" key="1">
    <citation type="submission" date="2017-11" db="EMBL/GenBank/DDBJ databases">
        <title>Genomic Encyclopedia of Archaeal and Bacterial Type Strains, Phase II (KMG-II): From Individual Species to Whole Genera.</title>
        <authorList>
            <person name="Goeker M."/>
        </authorList>
    </citation>
    <scope>NUCLEOTIDE SEQUENCE [LARGE SCALE GENOMIC DNA]</scope>
    <source>
        <strain evidence="1 2">DSM 27763</strain>
    </source>
</reference>
<gene>
    <name evidence="1" type="ORF">CLV56_0849</name>
</gene>
<evidence type="ECO:0000313" key="2">
    <source>
        <dbReference type="Proteomes" id="UP000230842"/>
    </source>
</evidence>
<dbReference type="AlphaFoldDB" id="A0A0B2B156"/>
<dbReference type="Proteomes" id="UP000230842">
    <property type="component" value="Unassembled WGS sequence"/>
</dbReference>
<keyword evidence="2" id="KW-1185">Reference proteome</keyword>
<dbReference type="OrthoDB" id="4426339at2"/>
<evidence type="ECO:0000313" key="1">
    <source>
        <dbReference type="EMBL" id="PJJ56638.1"/>
    </source>
</evidence>
<sequence>MKPLLHPAVTVVRRDRRTLQAGTVADRPILVEDRPGTAAILRLCDGTRDIAMLAAMTGLEPGEARATVASLVAAGLLLDAETWAGTAGRELVAEAVALSAAGHDAREVRRRVRSRSRCRVEVHADPATQPLAEAVMAVLATGGVTATSATVDSPTLVLVLSTGPCPREVVDVLTGAGVPHLPVVCESTSVRLGPLVRPGTTPCVRCDDRDRAGWDRSWPFVLAQHARPIASTAGHPSPLPAATRWRFAVTIAEQVLDYGDARPAATEGSVLVLGPGPDDRHEHVLAQAVGCACQIVEAATGPEVAPGVRMTA</sequence>
<comment type="caution">
    <text evidence="1">The sequence shown here is derived from an EMBL/GenBank/DDBJ whole genome shotgun (WGS) entry which is preliminary data.</text>
</comment>
<accession>A0A0B2B156</accession>
<protein>
    <recommendedName>
        <fullName evidence="3">Bacteriocin biosynthesis cyclodehydratase domain-containing protein</fullName>
    </recommendedName>
</protein>
<dbReference type="EMBL" id="PGEZ01000001">
    <property type="protein sequence ID" value="PJJ56638.1"/>
    <property type="molecule type" value="Genomic_DNA"/>
</dbReference>
<dbReference type="Gene3D" id="3.40.50.720">
    <property type="entry name" value="NAD(P)-binding Rossmann-like Domain"/>
    <property type="match status" value="1"/>
</dbReference>
<name>A0A0B2B156_9ACTN</name>